<comment type="subcellular location">
    <subcellularLocation>
        <location evidence="2">Cell membrane</location>
        <topology evidence="2">Multi-pass membrane protein</topology>
    </subcellularLocation>
</comment>
<dbReference type="GO" id="GO:0015225">
    <property type="term" value="F:biotin transmembrane transporter activity"/>
    <property type="evidence" value="ECO:0007669"/>
    <property type="project" value="UniProtKB-UniRule"/>
</dbReference>
<evidence type="ECO:0000313" key="5">
    <source>
        <dbReference type="Proteomes" id="UP000824159"/>
    </source>
</evidence>
<organism evidence="4 5">
    <name type="scientific">Candidatus Allocopromorpha excrementavium</name>
    <dbReference type="NCBI Taxonomy" id="2840741"/>
    <lineage>
        <taxon>Bacteria</taxon>
        <taxon>Bacillati</taxon>
        <taxon>Bacillota</taxon>
        <taxon>Clostridia</taxon>
        <taxon>Eubacteriales</taxon>
        <taxon>Eubacteriaceae</taxon>
        <taxon>Eubacteriaceae incertae sedis</taxon>
        <taxon>Candidatus Allocopromorpha</taxon>
    </lineage>
</organism>
<keyword evidence="2" id="KW-1003">Cell membrane</keyword>
<dbReference type="AlphaFoldDB" id="A0A9D1HB07"/>
<dbReference type="Proteomes" id="UP000824159">
    <property type="component" value="Unassembled WGS sequence"/>
</dbReference>
<reference evidence="4" key="1">
    <citation type="submission" date="2020-10" db="EMBL/GenBank/DDBJ databases">
        <authorList>
            <person name="Gilroy R."/>
        </authorList>
    </citation>
    <scope>NUCLEOTIDE SEQUENCE</scope>
    <source>
        <strain evidence="4">CHK176-22527</strain>
    </source>
</reference>
<accession>A0A9D1HB07</accession>
<name>A0A9D1HB07_9FIRM</name>
<keyword evidence="2" id="KW-0813">Transport</keyword>
<evidence type="ECO:0000313" key="4">
    <source>
        <dbReference type="EMBL" id="HIT98908.1"/>
    </source>
</evidence>
<dbReference type="Pfam" id="PF02632">
    <property type="entry name" value="BioY"/>
    <property type="match status" value="1"/>
</dbReference>
<dbReference type="Gene3D" id="1.10.1760.20">
    <property type="match status" value="1"/>
</dbReference>
<feature type="transmembrane region" description="Helical" evidence="3">
    <location>
        <begin position="21"/>
        <end position="41"/>
    </location>
</feature>
<evidence type="ECO:0000256" key="2">
    <source>
        <dbReference type="PIRNR" id="PIRNR016661"/>
    </source>
</evidence>
<dbReference type="GO" id="GO:0005886">
    <property type="term" value="C:plasma membrane"/>
    <property type="evidence" value="ECO:0007669"/>
    <property type="project" value="UniProtKB-SubCell"/>
</dbReference>
<keyword evidence="3" id="KW-0812">Transmembrane</keyword>
<feature type="transmembrane region" description="Helical" evidence="3">
    <location>
        <begin position="73"/>
        <end position="95"/>
    </location>
</feature>
<evidence type="ECO:0000256" key="1">
    <source>
        <dbReference type="ARBA" id="ARBA00010692"/>
    </source>
</evidence>
<feature type="transmembrane region" description="Helical" evidence="3">
    <location>
        <begin position="130"/>
        <end position="150"/>
    </location>
</feature>
<evidence type="ECO:0000256" key="3">
    <source>
        <dbReference type="SAM" id="Phobius"/>
    </source>
</evidence>
<feature type="transmembrane region" description="Helical" evidence="3">
    <location>
        <begin position="101"/>
        <end position="118"/>
    </location>
</feature>
<protein>
    <recommendedName>
        <fullName evidence="2">Biotin transporter</fullName>
    </recommendedName>
</protein>
<dbReference type="PANTHER" id="PTHR34295">
    <property type="entry name" value="BIOTIN TRANSPORTER BIOY"/>
    <property type="match status" value="1"/>
</dbReference>
<proteinExistence type="inferred from homology"/>
<comment type="similarity">
    <text evidence="1 2">Belongs to the BioY family.</text>
</comment>
<keyword evidence="3" id="KW-1133">Transmembrane helix</keyword>
<sequence>MEKIRTAEEDIKKGRAVKRNRTGNMIMCGLFTALIAAGAFIRIPVPLVPFTLQFLFTTLAGLVMGGRLGALSAAVYTMLGLIGIPVFAEGGGIWYILKPSFGYIIGFIVASYVTGKMAEKIKDLKVQSFLAANFAGLLIVYAVGMVYYYFICNFVINTPIGFWPLVLYCFILAVPGDICLCIVAAFLAKRLRRAGSAMIR</sequence>
<gene>
    <name evidence="4" type="ORF">IAD12_01450</name>
</gene>
<reference evidence="4" key="2">
    <citation type="journal article" date="2021" name="PeerJ">
        <title>Extensive microbial diversity within the chicken gut microbiome revealed by metagenomics and culture.</title>
        <authorList>
            <person name="Gilroy R."/>
            <person name="Ravi A."/>
            <person name="Getino M."/>
            <person name="Pursley I."/>
            <person name="Horton D.L."/>
            <person name="Alikhan N.F."/>
            <person name="Baker D."/>
            <person name="Gharbi K."/>
            <person name="Hall N."/>
            <person name="Watson M."/>
            <person name="Adriaenssens E.M."/>
            <person name="Foster-Nyarko E."/>
            <person name="Jarju S."/>
            <person name="Secka A."/>
            <person name="Antonio M."/>
            <person name="Oren A."/>
            <person name="Chaudhuri R.R."/>
            <person name="La Ragione R."/>
            <person name="Hildebrand F."/>
            <person name="Pallen M.J."/>
        </authorList>
    </citation>
    <scope>NUCLEOTIDE SEQUENCE</scope>
    <source>
        <strain evidence="4">CHK176-22527</strain>
    </source>
</reference>
<feature type="transmembrane region" description="Helical" evidence="3">
    <location>
        <begin position="162"/>
        <end position="188"/>
    </location>
</feature>
<comment type="caution">
    <text evidence="4">The sequence shown here is derived from an EMBL/GenBank/DDBJ whole genome shotgun (WGS) entry which is preliminary data.</text>
</comment>
<dbReference type="PIRSF" id="PIRSF016661">
    <property type="entry name" value="BioY"/>
    <property type="match status" value="1"/>
</dbReference>
<keyword evidence="2 3" id="KW-0472">Membrane</keyword>
<dbReference type="InterPro" id="IPR003784">
    <property type="entry name" value="BioY"/>
</dbReference>
<dbReference type="PANTHER" id="PTHR34295:SF1">
    <property type="entry name" value="BIOTIN TRANSPORTER BIOY"/>
    <property type="match status" value="1"/>
</dbReference>
<feature type="transmembrane region" description="Helical" evidence="3">
    <location>
        <begin position="47"/>
        <end position="66"/>
    </location>
</feature>
<dbReference type="EMBL" id="DVLX01000020">
    <property type="protein sequence ID" value="HIT98908.1"/>
    <property type="molecule type" value="Genomic_DNA"/>
</dbReference>